<feature type="transmembrane region" description="Helical" evidence="1">
    <location>
        <begin position="222"/>
        <end position="243"/>
    </location>
</feature>
<feature type="transmembrane region" description="Helical" evidence="1">
    <location>
        <begin position="159"/>
        <end position="178"/>
    </location>
</feature>
<proteinExistence type="predicted"/>
<feature type="transmembrane region" description="Helical" evidence="1">
    <location>
        <begin position="83"/>
        <end position="108"/>
    </location>
</feature>
<protein>
    <recommendedName>
        <fullName evidence="4">DUF1538 domain-containing protein</fullName>
    </recommendedName>
</protein>
<gene>
    <name evidence="2" type="ORF">SCABRO_03951</name>
</gene>
<feature type="transmembrane region" description="Helical" evidence="1">
    <location>
        <begin position="41"/>
        <end position="62"/>
    </location>
</feature>
<evidence type="ECO:0008006" key="4">
    <source>
        <dbReference type="Google" id="ProtNLM"/>
    </source>
</evidence>
<evidence type="ECO:0000313" key="2">
    <source>
        <dbReference type="EMBL" id="KHE90299.1"/>
    </source>
</evidence>
<dbReference type="AlphaFoldDB" id="A0A0B0EC91"/>
<dbReference type="PATRIC" id="fig|237368.3.peg.4251"/>
<organism evidence="2 3">
    <name type="scientific">Candidatus Scalindua brodae</name>
    <dbReference type="NCBI Taxonomy" id="237368"/>
    <lineage>
        <taxon>Bacteria</taxon>
        <taxon>Pseudomonadati</taxon>
        <taxon>Planctomycetota</taxon>
        <taxon>Candidatus Brocadiia</taxon>
        <taxon>Candidatus Brocadiales</taxon>
        <taxon>Candidatus Scalinduaceae</taxon>
        <taxon>Candidatus Scalindua</taxon>
    </lineage>
</organism>
<dbReference type="eggNOG" id="ENOG502Z7NN">
    <property type="taxonomic scope" value="Bacteria"/>
</dbReference>
<accession>A0A0B0EC91</accession>
<evidence type="ECO:0000313" key="3">
    <source>
        <dbReference type="Proteomes" id="UP000030652"/>
    </source>
</evidence>
<feature type="transmembrane region" description="Helical" evidence="1">
    <location>
        <begin position="12"/>
        <end position="35"/>
    </location>
</feature>
<sequence>MIAFFIKLAKNIFSVFLNILPILVVVTSFQLFVIKQPFPDIASTISGMILVLVGLFFFIQGLEIGLFPIGEKMAFQFSAKGNIWWLLIFGFAIGFSTTIAEPALIAIAKKAGEIAAEASAIPHTKESIASYAFWLRMTVALSVGSAISVGVLRIVKGWPVHWFIIIGYIFIIILTNFAPKEIVGIAYDSGGVTTSCITVPLVAALGVGLATCIRGRNPIVDGFGLIAFASLTPIFFVMLYGIIIY</sequence>
<dbReference type="EMBL" id="JRYO01000268">
    <property type="protein sequence ID" value="KHE90299.1"/>
    <property type="molecule type" value="Genomic_DNA"/>
</dbReference>
<keyword evidence="1" id="KW-1133">Transmembrane helix</keyword>
<reference evidence="2 3" key="1">
    <citation type="submission" date="2014-10" db="EMBL/GenBank/DDBJ databases">
        <title>Draft genome of anammox bacterium scalindua brodae, obtained using differential coverage binning of sequence data from two enrichment reactors.</title>
        <authorList>
            <person name="Speth D.R."/>
            <person name="Russ L."/>
            <person name="Kartal B."/>
            <person name="Op den Camp H.J."/>
            <person name="Dutilh B.E."/>
            <person name="Jetten M.S."/>
        </authorList>
    </citation>
    <scope>NUCLEOTIDE SEQUENCE [LARGE SCALE GENOMIC DNA]</scope>
    <source>
        <strain evidence="2">RU1</strain>
    </source>
</reference>
<comment type="caution">
    <text evidence="2">The sequence shown here is derived from an EMBL/GenBank/DDBJ whole genome shotgun (WGS) entry which is preliminary data.</text>
</comment>
<evidence type="ECO:0000256" key="1">
    <source>
        <dbReference type="SAM" id="Phobius"/>
    </source>
</evidence>
<feature type="transmembrane region" description="Helical" evidence="1">
    <location>
        <begin position="190"/>
        <end position="210"/>
    </location>
</feature>
<feature type="transmembrane region" description="Helical" evidence="1">
    <location>
        <begin position="128"/>
        <end position="152"/>
    </location>
</feature>
<dbReference type="Pfam" id="PF07556">
    <property type="entry name" value="DUF1538"/>
    <property type="match status" value="1"/>
</dbReference>
<dbReference type="InterPro" id="IPR011435">
    <property type="entry name" value="UmpAB"/>
</dbReference>
<dbReference type="Proteomes" id="UP000030652">
    <property type="component" value="Unassembled WGS sequence"/>
</dbReference>
<keyword evidence="1" id="KW-0812">Transmembrane</keyword>
<name>A0A0B0EC91_9BACT</name>
<keyword evidence="1" id="KW-0472">Membrane</keyword>